<keyword evidence="3" id="KW-1185">Reference proteome</keyword>
<gene>
    <name evidence="2" type="ORF">C1H46_003372</name>
</gene>
<comment type="caution">
    <text evidence="2">The sequence shown here is derived from an EMBL/GenBank/DDBJ whole genome shotgun (WGS) entry which is preliminary data.</text>
</comment>
<dbReference type="AlphaFoldDB" id="A0A540NIT2"/>
<dbReference type="EMBL" id="VIEB01000034">
    <property type="protein sequence ID" value="TQE10957.1"/>
    <property type="molecule type" value="Genomic_DNA"/>
</dbReference>
<evidence type="ECO:0000313" key="2">
    <source>
        <dbReference type="EMBL" id="TQE10957.1"/>
    </source>
</evidence>
<organism evidence="2 3">
    <name type="scientific">Malus baccata</name>
    <name type="common">Siberian crab apple</name>
    <name type="synonym">Pyrus baccata</name>
    <dbReference type="NCBI Taxonomy" id="106549"/>
    <lineage>
        <taxon>Eukaryota</taxon>
        <taxon>Viridiplantae</taxon>
        <taxon>Streptophyta</taxon>
        <taxon>Embryophyta</taxon>
        <taxon>Tracheophyta</taxon>
        <taxon>Spermatophyta</taxon>
        <taxon>Magnoliopsida</taxon>
        <taxon>eudicotyledons</taxon>
        <taxon>Gunneridae</taxon>
        <taxon>Pentapetalae</taxon>
        <taxon>rosids</taxon>
        <taxon>fabids</taxon>
        <taxon>Rosales</taxon>
        <taxon>Rosaceae</taxon>
        <taxon>Amygdaloideae</taxon>
        <taxon>Maleae</taxon>
        <taxon>Malus</taxon>
    </lineage>
</organism>
<protein>
    <submittedName>
        <fullName evidence="2">Uncharacterized protein</fullName>
    </submittedName>
</protein>
<sequence>MEREAHHQEMETTEKYQEKGLERKIGEQKGLEKGLGRKIEEKGLERKIEEKGLERKIEEQKGLEKGLERKIEEHPEEMLVQLICLKTVFLAGIVRLVRSEKPWKV</sequence>
<name>A0A540NIT2_MALBA</name>
<feature type="region of interest" description="Disordered" evidence="1">
    <location>
        <begin position="1"/>
        <end position="29"/>
    </location>
</feature>
<dbReference type="Proteomes" id="UP000315295">
    <property type="component" value="Unassembled WGS sequence"/>
</dbReference>
<evidence type="ECO:0000256" key="1">
    <source>
        <dbReference type="SAM" id="MobiDB-lite"/>
    </source>
</evidence>
<reference evidence="2 3" key="1">
    <citation type="journal article" date="2019" name="G3 (Bethesda)">
        <title>Sequencing of a Wild Apple (Malus baccata) Genome Unravels the Differences Between Cultivated and Wild Apple Species Regarding Disease Resistance and Cold Tolerance.</title>
        <authorList>
            <person name="Chen X."/>
        </authorList>
    </citation>
    <scope>NUCLEOTIDE SEQUENCE [LARGE SCALE GENOMIC DNA]</scope>
    <source>
        <strain evidence="3">cv. Shandingzi</strain>
        <tissue evidence="2">Leaves</tissue>
    </source>
</reference>
<proteinExistence type="predicted"/>
<evidence type="ECO:0000313" key="3">
    <source>
        <dbReference type="Proteomes" id="UP000315295"/>
    </source>
</evidence>
<accession>A0A540NIT2</accession>